<dbReference type="InterPro" id="IPR002035">
    <property type="entry name" value="VWF_A"/>
</dbReference>
<reference evidence="4" key="1">
    <citation type="submission" date="2025-08" db="UniProtKB">
        <authorList>
            <consortium name="RefSeq"/>
        </authorList>
    </citation>
    <scope>IDENTIFICATION</scope>
    <source>
        <tissue evidence="4">Tentacle</tissue>
    </source>
</reference>
<proteinExistence type="predicted"/>
<dbReference type="PANTHER" id="PTHR24020:SF20">
    <property type="entry name" value="PH DOMAIN-CONTAINING PROTEIN"/>
    <property type="match status" value="1"/>
</dbReference>
<dbReference type="RefSeq" id="XP_031567249.1">
    <property type="nucleotide sequence ID" value="XM_031711389.1"/>
</dbReference>
<dbReference type="SMART" id="SM00327">
    <property type="entry name" value="VWA"/>
    <property type="match status" value="1"/>
</dbReference>
<organism evidence="3 4">
    <name type="scientific">Actinia tenebrosa</name>
    <name type="common">Australian red waratah sea anemone</name>
    <dbReference type="NCBI Taxonomy" id="6105"/>
    <lineage>
        <taxon>Eukaryota</taxon>
        <taxon>Metazoa</taxon>
        <taxon>Cnidaria</taxon>
        <taxon>Anthozoa</taxon>
        <taxon>Hexacorallia</taxon>
        <taxon>Actiniaria</taxon>
        <taxon>Actiniidae</taxon>
        <taxon>Actinia</taxon>
    </lineage>
</organism>
<sequence>MSAAVRGTMFGLLLIFFILTASNSILNAAPVKDNVCSKPMDIAFIMDVSGSIGRKGLKTMKGYAKMVVDHFGMSDQGNHYAIMTFAKDPRILVDFNTFTGSTAKSANLKFKIHQMHRIDWNGGSFIDKALLAANSTLFTVGAGMRQNALKAAIIMTDGIQTKHRGPFTSPYKAARGLQTKGVQLIAAGIGTAVDVIELMDITGKMENVFSVGRLPEPANLELIARTLCSKPTAVPTTSTPLK</sequence>
<gene>
    <name evidence="4" type="primary">LOC116302167</name>
</gene>
<protein>
    <submittedName>
        <fullName evidence="4">Collagen alpha-1(XII) chain-like</fullName>
    </submittedName>
</protein>
<dbReference type="SUPFAM" id="SSF53300">
    <property type="entry name" value="vWA-like"/>
    <property type="match status" value="1"/>
</dbReference>
<evidence type="ECO:0000313" key="4">
    <source>
        <dbReference type="RefSeq" id="XP_031567249.1"/>
    </source>
</evidence>
<evidence type="ECO:0000313" key="3">
    <source>
        <dbReference type="Proteomes" id="UP000515163"/>
    </source>
</evidence>
<dbReference type="Proteomes" id="UP000515163">
    <property type="component" value="Unplaced"/>
</dbReference>
<dbReference type="InterPro" id="IPR036465">
    <property type="entry name" value="vWFA_dom_sf"/>
</dbReference>
<dbReference type="KEGG" id="aten:116302167"/>
<dbReference type="CDD" id="cd01450">
    <property type="entry name" value="vWFA_subfamily_ECM"/>
    <property type="match status" value="1"/>
</dbReference>
<keyword evidence="3" id="KW-1185">Reference proteome</keyword>
<dbReference type="PANTHER" id="PTHR24020">
    <property type="entry name" value="COLLAGEN ALPHA"/>
    <property type="match status" value="1"/>
</dbReference>
<dbReference type="OrthoDB" id="6132730at2759"/>
<accession>A0A6P8IKC8</accession>
<dbReference type="AlphaFoldDB" id="A0A6P8IKC8"/>
<dbReference type="Pfam" id="PF00092">
    <property type="entry name" value="VWA"/>
    <property type="match status" value="1"/>
</dbReference>
<evidence type="ECO:0000259" key="2">
    <source>
        <dbReference type="PROSITE" id="PS50234"/>
    </source>
</evidence>
<name>A0A6P8IKC8_ACTTE</name>
<dbReference type="Gene3D" id="3.40.50.410">
    <property type="entry name" value="von Willebrand factor, type A domain"/>
    <property type="match status" value="1"/>
</dbReference>
<dbReference type="InterPro" id="IPR050525">
    <property type="entry name" value="ECM_Assembly_Org"/>
</dbReference>
<feature type="domain" description="VWFA" evidence="2">
    <location>
        <begin position="41"/>
        <end position="227"/>
    </location>
</feature>
<feature type="chain" id="PRO_5027641645" evidence="1">
    <location>
        <begin position="25"/>
        <end position="242"/>
    </location>
</feature>
<dbReference type="InParanoid" id="A0A6P8IKC8"/>
<dbReference type="GeneID" id="116302167"/>
<evidence type="ECO:0000256" key="1">
    <source>
        <dbReference type="SAM" id="SignalP"/>
    </source>
</evidence>
<dbReference type="PROSITE" id="PS50234">
    <property type="entry name" value="VWFA"/>
    <property type="match status" value="1"/>
</dbReference>
<feature type="signal peptide" evidence="1">
    <location>
        <begin position="1"/>
        <end position="24"/>
    </location>
</feature>
<keyword evidence="1" id="KW-0732">Signal</keyword>